<dbReference type="EMBL" id="JADIMY010000118">
    <property type="protein sequence ID" value="MBO8428114.1"/>
    <property type="molecule type" value="Genomic_DNA"/>
</dbReference>
<feature type="domain" description="Transposase IS30-like HTH" evidence="1">
    <location>
        <begin position="2"/>
        <end position="41"/>
    </location>
</feature>
<dbReference type="AlphaFoldDB" id="A0A9D9DN73"/>
<dbReference type="InterPro" id="IPR025246">
    <property type="entry name" value="IS30-like_HTH"/>
</dbReference>
<comment type="caution">
    <text evidence="2">The sequence shown here is derived from an EMBL/GenBank/DDBJ whole genome shotgun (WGS) entry which is preliminary data.</text>
</comment>
<evidence type="ECO:0000259" key="1">
    <source>
        <dbReference type="Pfam" id="PF13936"/>
    </source>
</evidence>
<proteinExistence type="predicted"/>
<sequence length="217" mass="24951">MSHLDLKSRLMIEIGLNSNKSKKEIANGLDKDASTIGKEIKNHLEFNSPPNSNLIGGKETCVHIRECKQCLKPTACIRYEVPACDRRDHKPGYCNGCERKKFCRLHKIVYSANSANDEYRQTLRESRQGHNNTHADIDFLKSEIAKLIKQGQTPYAISTNHPEFRISQRTIYYWVKEVKLKEYGVISLDLKEAVKRKLPAKTPSNDRVKKFFTKNVT</sequence>
<dbReference type="Proteomes" id="UP000823613">
    <property type="component" value="Unassembled WGS sequence"/>
</dbReference>
<protein>
    <submittedName>
        <fullName evidence="2">Helix-turn-helix domain-containing protein</fullName>
    </submittedName>
</protein>
<reference evidence="2" key="1">
    <citation type="submission" date="2020-10" db="EMBL/GenBank/DDBJ databases">
        <authorList>
            <person name="Gilroy R."/>
        </authorList>
    </citation>
    <scope>NUCLEOTIDE SEQUENCE</scope>
    <source>
        <strain evidence="2">11159</strain>
    </source>
</reference>
<name>A0A9D9DN73_9BACL</name>
<dbReference type="Pfam" id="PF13936">
    <property type="entry name" value="HTH_38"/>
    <property type="match status" value="1"/>
</dbReference>
<evidence type="ECO:0000313" key="2">
    <source>
        <dbReference type="EMBL" id="MBO8428114.1"/>
    </source>
</evidence>
<evidence type="ECO:0000313" key="3">
    <source>
        <dbReference type="Proteomes" id="UP000823613"/>
    </source>
</evidence>
<gene>
    <name evidence="2" type="ORF">IAC58_06200</name>
</gene>
<organism evidence="2 3">
    <name type="scientific">Candidatus Onthovivens merdipullorum</name>
    <dbReference type="NCBI Taxonomy" id="2840889"/>
    <lineage>
        <taxon>Bacteria</taxon>
        <taxon>Bacillati</taxon>
        <taxon>Bacillota</taxon>
        <taxon>Bacilli</taxon>
        <taxon>Bacillales</taxon>
        <taxon>Candidatus Onthovivens</taxon>
    </lineage>
</organism>
<accession>A0A9D9DN73</accession>
<reference evidence="2" key="2">
    <citation type="journal article" date="2021" name="PeerJ">
        <title>Extensive microbial diversity within the chicken gut microbiome revealed by metagenomics and culture.</title>
        <authorList>
            <person name="Gilroy R."/>
            <person name="Ravi A."/>
            <person name="Getino M."/>
            <person name="Pursley I."/>
            <person name="Horton D.L."/>
            <person name="Alikhan N.F."/>
            <person name="Baker D."/>
            <person name="Gharbi K."/>
            <person name="Hall N."/>
            <person name="Watson M."/>
            <person name="Adriaenssens E.M."/>
            <person name="Foster-Nyarko E."/>
            <person name="Jarju S."/>
            <person name="Secka A."/>
            <person name="Antonio M."/>
            <person name="Oren A."/>
            <person name="Chaudhuri R.R."/>
            <person name="La Ragione R."/>
            <person name="Hildebrand F."/>
            <person name="Pallen M.J."/>
        </authorList>
    </citation>
    <scope>NUCLEOTIDE SEQUENCE</scope>
    <source>
        <strain evidence="2">11159</strain>
    </source>
</reference>